<name>A0A4Q5M4X1_9BACT</name>
<proteinExistence type="predicted"/>
<sequence>MIKRIAVIFLFLIIECSTFSEYVKDFFGEVISCSLDACETDESECENENQEKKSETNKYLMSFFGLNFTFKYFSSKKSIYLFTQSSEPFPIQLIQSPPPKA</sequence>
<dbReference type="AlphaFoldDB" id="A0A4Q5M4X1"/>
<evidence type="ECO:0000313" key="1">
    <source>
        <dbReference type="EMBL" id="RYU96953.1"/>
    </source>
</evidence>
<comment type="caution">
    <text evidence="1">The sequence shown here is derived from an EMBL/GenBank/DDBJ whole genome shotgun (WGS) entry which is preliminary data.</text>
</comment>
<reference evidence="1 2" key="1">
    <citation type="submission" date="2019-02" db="EMBL/GenBank/DDBJ databases">
        <title>Bacterial novel species Emticicia sp. 17J42-9 isolated from soil.</title>
        <authorList>
            <person name="Jung H.-Y."/>
        </authorList>
    </citation>
    <scope>NUCLEOTIDE SEQUENCE [LARGE SCALE GENOMIC DNA]</scope>
    <source>
        <strain evidence="1 2">17J42-9</strain>
    </source>
</reference>
<dbReference type="EMBL" id="SEWF01000004">
    <property type="protein sequence ID" value="RYU96953.1"/>
    <property type="molecule type" value="Genomic_DNA"/>
</dbReference>
<dbReference type="Proteomes" id="UP000293162">
    <property type="component" value="Unassembled WGS sequence"/>
</dbReference>
<evidence type="ECO:0000313" key="2">
    <source>
        <dbReference type="Proteomes" id="UP000293162"/>
    </source>
</evidence>
<keyword evidence="2" id="KW-1185">Reference proteome</keyword>
<protein>
    <submittedName>
        <fullName evidence="1">Uncharacterized protein</fullName>
    </submittedName>
</protein>
<accession>A0A4Q5M4X1</accession>
<gene>
    <name evidence="1" type="ORF">EWM59_03320</name>
</gene>
<dbReference type="RefSeq" id="WP_165372092.1">
    <property type="nucleotide sequence ID" value="NZ_SEWF01000004.1"/>
</dbReference>
<organism evidence="1 2">
    <name type="scientific">Emticicia agri</name>
    <dbReference type="NCBI Taxonomy" id="2492393"/>
    <lineage>
        <taxon>Bacteria</taxon>
        <taxon>Pseudomonadati</taxon>
        <taxon>Bacteroidota</taxon>
        <taxon>Cytophagia</taxon>
        <taxon>Cytophagales</taxon>
        <taxon>Leadbetterellaceae</taxon>
        <taxon>Emticicia</taxon>
    </lineage>
</organism>